<name>A0A2N5SFI0_9BASI</name>
<gene>
    <name evidence="2" type="ORF">PCASD_23813</name>
</gene>
<proteinExistence type="predicted"/>
<evidence type="ECO:0000313" key="3">
    <source>
        <dbReference type="Proteomes" id="UP000235392"/>
    </source>
</evidence>
<accession>A0A2N5SFI0</accession>
<reference evidence="2 3" key="1">
    <citation type="submission" date="2017-11" db="EMBL/GenBank/DDBJ databases">
        <title>De novo assembly and phasing of dikaryotic genomes from two isolates of Puccinia coronata f. sp. avenae, the causal agent of oat crown rust.</title>
        <authorList>
            <person name="Miller M.E."/>
            <person name="Zhang Y."/>
            <person name="Omidvar V."/>
            <person name="Sperschneider J."/>
            <person name="Schwessinger B."/>
            <person name="Raley C."/>
            <person name="Palmer J.M."/>
            <person name="Garnica D."/>
            <person name="Upadhyaya N."/>
            <person name="Rathjen J."/>
            <person name="Taylor J.M."/>
            <person name="Park R.F."/>
            <person name="Dodds P.N."/>
            <person name="Hirsch C.D."/>
            <person name="Kianian S.F."/>
            <person name="Figueroa M."/>
        </authorList>
    </citation>
    <scope>NUCLEOTIDE SEQUENCE [LARGE SCALE GENOMIC DNA]</scope>
    <source>
        <strain evidence="2">12SD80</strain>
    </source>
</reference>
<feature type="compositionally biased region" description="Basic and acidic residues" evidence="1">
    <location>
        <begin position="87"/>
        <end position="101"/>
    </location>
</feature>
<comment type="caution">
    <text evidence="2">The sequence shown here is derived from an EMBL/GenBank/DDBJ whole genome shotgun (WGS) entry which is preliminary data.</text>
</comment>
<protein>
    <submittedName>
        <fullName evidence="2">Uncharacterized protein</fullName>
    </submittedName>
</protein>
<dbReference type="AlphaFoldDB" id="A0A2N5SFI0"/>
<evidence type="ECO:0000256" key="1">
    <source>
        <dbReference type="SAM" id="MobiDB-lite"/>
    </source>
</evidence>
<organism evidence="2 3">
    <name type="scientific">Puccinia coronata f. sp. avenae</name>
    <dbReference type="NCBI Taxonomy" id="200324"/>
    <lineage>
        <taxon>Eukaryota</taxon>
        <taxon>Fungi</taxon>
        <taxon>Dikarya</taxon>
        <taxon>Basidiomycota</taxon>
        <taxon>Pucciniomycotina</taxon>
        <taxon>Pucciniomycetes</taxon>
        <taxon>Pucciniales</taxon>
        <taxon>Pucciniaceae</taxon>
        <taxon>Puccinia</taxon>
    </lineage>
</organism>
<feature type="region of interest" description="Disordered" evidence="1">
    <location>
        <begin position="78"/>
        <end position="108"/>
    </location>
</feature>
<evidence type="ECO:0000313" key="2">
    <source>
        <dbReference type="EMBL" id="PLW11945.1"/>
    </source>
</evidence>
<sequence>MATIAGCIQAHQDKVDKIMRVDGFCAGFRYNLAVRANAFQCKMLQDKTAIFPDISKYQKKVGTSTFAEAQARNDLSFQDNPYALGGPREHINPFSGEEKPNAQKKQGW</sequence>
<dbReference type="Proteomes" id="UP000235392">
    <property type="component" value="Unassembled WGS sequence"/>
</dbReference>
<dbReference type="EMBL" id="PGCI01000903">
    <property type="protein sequence ID" value="PLW11945.1"/>
    <property type="molecule type" value="Genomic_DNA"/>
</dbReference>